<dbReference type="RefSeq" id="WP_125963269.1">
    <property type="nucleotide sequence ID" value="NZ_QXGM01000001.1"/>
</dbReference>
<accession>A0A430FTH2</accession>
<gene>
    <name evidence="2" type="ORF">D2E26_0691</name>
</gene>
<sequence>MSGTSGTTRSEDQSAAPTKQFIQRHNTELEEAFQEAERTVESGKTRFANAEEMLNSLAI</sequence>
<reference evidence="2 3" key="1">
    <citation type="submission" date="2018-09" db="EMBL/GenBank/DDBJ databases">
        <title>Characterization of the phylogenetic diversity of five novel species belonging to the genus Bifidobacterium.</title>
        <authorList>
            <person name="Lugli G.A."/>
            <person name="Duranti S."/>
            <person name="Milani C."/>
        </authorList>
    </citation>
    <scope>NUCLEOTIDE SEQUENCE [LARGE SCALE GENOMIC DNA]</scope>
    <source>
        <strain evidence="2 3">2036B</strain>
    </source>
</reference>
<evidence type="ECO:0000313" key="3">
    <source>
        <dbReference type="Proteomes" id="UP000287609"/>
    </source>
</evidence>
<name>A0A430FTH2_9BIFI</name>
<evidence type="ECO:0000256" key="1">
    <source>
        <dbReference type="SAM" id="MobiDB-lite"/>
    </source>
</evidence>
<evidence type="ECO:0000313" key="2">
    <source>
        <dbReference type="EMBL" id="RSX56128.1"/>
    </source>
</evidence>
<comment type="caution">
    <text evidence="2">The sequence shown here is derived from an EMBL/GenBank/DDBJ whole genome shotgun (WGS) entry which is preliminary data.</text>
</comment>
<dbReference type="EMBL" id="QXGM01000001">
    <property type="protein sequence ID" value="RSX56128.1"/>
    <property type="molecule type" value="Genomic_DNA"/>
</dbReference>
<keyword evidence="3" id="KW-1185">Reference proteome</keyword>
<dbReference type="AlphaFoldDB" id="A0A430FTH2"/>
<feature type="region of interest" description="Disordered" evidence="1">
    <location>
        <begin position="1"/>
        <end position="24"/>
    </location>
</feature>
<proteinExistence type="predicted"/>
<protein>
    <submittedName>
        <fullName evidence="2">Uncharacterized protein</fullName>
    </submittedName>
</protein>
<dbReference type="Proteomes" id="UP000287609">
    <property type="component" value="Unassembled WGS sequence"/>
</dbReference>
<organism evidence="2 3">
    <name type="scientific">Bifidobacterium dolichotidis</name>
    <dbReference type="NCBI Taxonomy" id="2306976"/>
    <lineage>
        <taxon>Bacteria</taxon>
        <taxon>Bacillati</taxon>
        <taxon>Actinomycetota</taxon>
        <taxon>Actinomycetes</taxon>
        <taxon>Bifidobacteriales</taxon>
        <taxon>Bifidobacteriaceae</taxon>
        <taxon>Bifidobacterium</taxon>
    </lineage>
</organism>